<dbReference type="EMBL" id="ALBS01000295">
    <property type="protein sequence ID" value="EJT46362.1"/>
    <property type="molecule type" value="Genomic_DNA"/>
</dbReference>
<dbReference type="GeneID" id="25988521"/>
<protein>
    <submittedName>
        <fullName evidence="2">Uncharacterized protein</fullName>
    </submittedName>
</protein>
<reference evidence="2 3" key="1">
    <citation type="journal article" date="2012" name="Eukaryot. Cell">
        <title>Draft genome sequence of CBS 2479, the standard type strain of Trichosporon asahii.</title>
        <authorList>
            <person name="Yang R.Y."/>
            <person name="Li H.T."/>
            <person name="Zhu H."/>
            <person name="Zhou G.P."/>
            <person name="Wang M."/>
            <person name="Wang L."/>
        </authorList>
    </citation>
    <scope>NUCLEOTIDE SEQUENCE [LARGE SCALE GENOMIC DNA]</scope>
    <source>
        <strain evidence="3">ATCC 90039 / CBS 2479 / JCM 2466 / KCTC 7840 / NCYC 2677 / UAMH 7654</strain>
    </source>
</reference>
<evidence type="ECO:0000313" key="3">
    <source>
        <dbReference type="Proteomes" id="UP000002748"/>
    </source>
</evidence>
<name>J6EU98_TRIAS</name>
<evidence type="ECO:0000313" key="2">
    <source>
        <dbReference type="EMBL" id="EJT46362.1"/>
    </source>
</evidence>
<feature type="compositionally biased region" description="Basic and acidic residues" evidence="1">
    <location>
        <begin position="56"/>
        <end position="79"/>
    </location>
</feature>
<comment type="caution">
    <text evidence="2">The sequence shown here is derived from an EMBL/GenBank/DDBJ whole genome shotgun (WGS) entry which is preliminary data.</text>
</comment>
<dbReference type="HOGENOM" id="CLU_1367102_0_0_1"/>
<feature type="compositionally biased region" description="Acidic residues" evidence="1">
    <location>
        <begin position="146"/>
        <end position="156"/>
    </location>
</feature>
<dbReference type="Proteomes" id="UP000002748">
    <property type="component" value="Unassembled WGS sequence"/>
</dbReference>
<evidence type="ECO:0000256" key="1">
    <source>
        <dbReference type="SAM" id="MobiDB-lite"/>
    </source>
</evidence>
<organism evidence="2 3">
    <name type="scientific">Trichosporon asahii var. asahii (strain ATCC 90039 / CBS 2479 / JCM 2466 / KCTC 7840 / NBRC 103889/ NCYC 2677 / UAMH 7654)</name>
    <name type="common">Yeast</name>
    <dbReference type="NCBI Taxonomy" id="1186058"/>
    <lineage>
        <taxon>Eukaryota</taxon>
        <taxon>Fungi</taxon>
        <taxon>Dikarya</taxon>
        <taxon>Basidiomycota</taxon>
        <taxon>Agaricomycotina</taxon>
        <taxon>Tremellomycetes</taxon>
        <taxon>Trichosporonales</taxon>
        <taxon>Trichosporonaceae</taxon>
        <taxon>Trichosporon</taxon>
    </lineage>
</organism>
<dbReference type="RefSeq" id="XP_014177291.1">
    <property type="nucleotide sequence ID" value="XM_014321816.1"/>
</dbReference>
<dbReference type="VEuPathDB" id="FungiDB:A1Q1_05009"/>
<dbReference type="KEGG" id="tasa:A1Q1_05009"/>
<sequence length="200" mass="21949">MLWRDSLTVPNSNGLLSASSSSEALIGGAAIPTLSPTGEQIQAVRQHAVLRKKRREVSTEWRRRAELQGRPYDTAEPHRTAGPRSGSFSASETQARQRRASLVQLVVPRRPGKSATTSSPSDSSEESEPNCPARPLRRSDNANPFEQDDTDEEETDEHGRRVVSFPLTVNVGAPEAELATGVEPKPKRRLSDIWKGLGFK</sequence>
<gene>
    <name evidence="2" type="ORF">A1Q1_05009</name>
</gene>
<dbReference type="AlphaFoldDB" id="J6EU98"/>
<feature type="region of interest" description="Disordered" evidence="1">
    <location>
        <begin position="51"/>
        <end position="200"/>
    </location>
</feature>
<accession>J6EU98</accession>
<proteinExistence type="predicted"/>